<name>A0A9W6GG20_9BACT</name>
<keyword evidence="1" id="KW-1133">Transmembrane helix</keyword>
<dbReference type="Proteomes" id="UP001144297">
    <property type="component" value="Unassembled WGS sequence"/>
</dbReference>
<feature type="transmembrane region" description="Helical" evidence="1">
    <location>
        <begin position="38"/>
        <end position="55"/>
    </location>
</feature>
<dbReference type="AlphaFoldDB" id="A0A9W6GG20"/>
<dbReference type="EMBL" id="BSDX01000001">
    <property type="protein sequence ID" value="GLI53310.1"/>
    <property type="molecule type" value="Genomic_DNA"/>
</dbReference>
<evidence type="ECO:0000313" key="2">
    <source>
        <dbReference type="EMBL" id="GLI53310.1"/>
    </source>
</evidence>
<proteinExistence type="predicted"/>
<keyword evidence="1" id="KW-0812">Transmembrane</keyword>
<gene>
    <name evidence="2" type="ORF">TISLANDTSLP1_10030</name>
</gene>
<comment type="caution">
    <text evidence="2">The sequence shown here is derived from an EMBL/GenBank/DDBJ whole genome shotgun (WGS) entry which is preliminary data.</text>
</comment>
<reference evidence="2" key="1">
    <citation type="submission" date="2022-12" db="EMBL/GenBank/DDBJ databases">
        <title>Reference genome sequencing for broad-spectrum identification of bacterial and archaeal isolates by mass spectrometry.</title>
        <authorList>
            <person name="Sekiguchi Y."/>
            <person name="Tourlousse D.M."/>
        </authorList>
    </citation>
    <scope>NUCLEOTIDE SEQUENCE</scope>
    <source>
        <strain evidence="2">TSL-P1</strain>
    </source>
</reference>
<keyword evidence="3" id="KW-1185">Reference proteome</keyword>
<organism evidence="2 3">
    <name type="scientific">Thermodesulfovibrio yellowstonii</name>
    <dbReference type="NCBI Taxonomy" id="28262"/>
    <lineage>
        <taxon>Bacteria</taxon>
        <taxon>Pseudomonadati</taxon>
        <taxon>Nitrospirota</taxon>
        <taxon>Thermodesulfovibrionia</taxon>
        <taxon>Thermodesulfovibrionales</taxon>
        <taxon>Thermodesulfovibrionaceae</taxon>
        <taxon>Thermodesulfovibrio</taxon>
    </lineage>
</organism>
<sequence length="61" mass="7387">MKIWDLKNPENVMNVMKEKGAKEMYIIEQLFSHHGYEYLVAVISIFAFIVIYNMIREKKKY</sequence>
<keyword evidence="1" id="KW-0472">Membrane</keyword>
<accession>A0A9W6GG20</accession>
<evidence type="ECO:0000256" key="1">
    <source>
        <dbReference type="SAM" id="Phobius"/>
    </source>
</evidence>
<evidence type="ECO:0000313" key="3">
    <source>
        <dbReference type="Proteomes" id="UP001144297"/>
    </source>
</evidence>
<protein>
    <submittedName>
        <fullName evidence="2">Uncharacterized protein</fullName>
    </submittedName>
</protein>